<dbReference type="Proteomes" id="UP000316426">
    <property type="component" value="Chromosome"/>
</dbReference>
<protein>
    <recommendedName>
        <fullName evidence="2">Putative Flp pilus-assembly TadG-like N-terminal domain-containing protein</fullName>
    </recommendedName>
</protein>
<evidence type="ECO:0000313" key="4">
    <source>
        <dbReference type="Proteomes" id="UP000316426"/>
    </source>
</evidence>
<keyword evidence="1" id="KW-1133">Transmembrane helix</keyword>
<sequence length="591" mass="61045">MPQLYSARRRKLRHTGKLLVMLAILLPMMLSVAGLVIDGGLLMSKRRDMQHGADAAATAAAFELLRGNGVAAATGVATEVLQIDNDLPDATVTVNIPPTEGAFAGRPNHVEVIAQTNYRSRLMGILDGLVDYPVQARAVAGVQDVTAGAAIIVLDPDPAPLQINSVAQTLAGIDLAALSTEAVGQSGLTPFLFSVPIVGPLASSLLNSQLTSVMPIEIGSLLDDALAGLPGLNAPAIIAGLEVEGVGTLVVDGSVIVNNQWGGVDENNEIVGDCAGPPYGVSCMPIVPTTSVVARDVRVAGGVDELHHYGPFGGGDGTPLQANRLPVEDPLEGLPTPSVSSDAANVSATVHNPGHLVRVTLPIDVASEVLGTVRNLLPALLRSLLDPLLDPLTELLTEATIQPGVYSSITVLAPLGGVHFQPGVYIVRGGSPITGTALTVIGPVQAEGVLFYVTASADYNATSGLPDAGQVSTEPPPNTIGSVLPSVLLLPLLPGADLTGLNDPSSPFHGMLLYQQRRDRRPIVVDLQQIVGGSRVSGTIYGKWAHLLLVGGGGSHDLRFVSGTARVVTVTNTMLAPSELFPPAQDVLLLE</sequence>
<reference evidence="3 4" key="1">
    <citation type="submission" date="2019-02" db="EMBL/GenBank/DDBJ databases">
        <title>Deep-cultivation of Planctomycetes and their phenomic and genomic characterization uncovers novel biology.</title>
        <authorList>
            <person name="Wiegand S."/>
            <person name="Jogler M."/>
            <person name="Boedeker C."/>
            <person name="Pinto D."/>
            <person name="Vollmers J."/>
            <person name="Rivas-Marin E."/>
            <person name="Kohn T."/>
            <person name="Peeters S.H."/>
            <person name="Heuer A."/>
            <person name="Rast P."/>
            <person name="Oberbeckmann S."/>
            <person name="Bunk B."/>
            <person name="Jeske O."/>
            <person name="Meyerdierks A."/>
            <person name="Storesund J.E."/>
            <person name="Kallscheuer N."/>
            <person name="Luecker S."/>
            <person name="Lage O.M."/>
            <person name="Pohl T."/>
            <person name="Merkel B.J."/>
            <person name="Hornburger P."/>
            <person name="Mueller R.-W."/>
            <person name="Bruemmer F."/>
            <person name="Labrenz M."/>
            <person name="Spormann A.M."/>
            <person name="Op den Camp H."/>
            <person name="Overmann J."/>
            <person name="Amann R."/>
            <person name="Jetten M.S.M."/>
            <person name="Mascher T."/>
            <person name="Medema M.H."/>
            <person name="Devos D.P."/>
            <person name="Kaster A.-K."/>
            <person name="Ovreas L."/>
            <person name="Rohde M."/>
            <person name="Galperin M.Y."/>
            <person name="Jogler C."/>
        </authorList>
    </citation>
    <scope>NUCLEOTIDE SEQUENCE [LARGE SCALE GENOMIC DNA]</scope>
    <source>
        <strain evidence="3 4">Spa11</strain>
    </source>
</reference>
<evidence type="ECO:0000256" key="1">
    <source>
        <dbReference type="SAM" id="Phobius"/>
    </source>
</evidence>
<dbReference type="RefSeq" id="WP_197529510.1">
    <property type="nucleotide sequence ID" value="NZ_CP036349.1"/>
</dbReference>
<feature type="domain" description="Putative Flp pilus-assembly TadG-like N-terminal" evidence="2">
    <location>
        <begin position="19"/>
        <end position="61"/>
    </location>
</feature>
<evidence type="ECO:0000313" key="3">
    <source>
        <dbReference type="EMBL" id="QDV75605.1"/>
    </source>
</evidence>
<name>A0A518KCU6_9BACT</name>
<dbReference type="KEGG" id="bmei:Spa11_38250"/>
<evidence type="ECO:0000259" key="2">
    <source>
        <dbReference type="Pfam" id="PF13400"/>
    </source>
</evidence>
<keyword evidence="1" id="KW-0472">Membrane</keyword>
<feature type="transmembrane region" description="Helical" evidence="1">
    <location>
        <begin position="18"/>
        <end position="37"/>
    </location>
</feature>
<dbReference type="InterPro" id="IPR028087">
    <property type="entry name" value="Tad_N"/>
</dbReference>
<accession>A0A518KCU6</accession>
<dbReference type="AlphaFoldDB" id="A0A518KCU6"/>
<gene>
    <name evidence="3" type="ORF">Spa11_38250</name>
</gene>
<organism evidence="3 4">
    <name type="scientific">Botrimarina mediterranea</name>
    <dbReference type="NCBI Taxonomy" id="2528022"/>
    <lineage>
        <taxon>Bacteria</taxon>
        <taxon>Pseudomonadati</taxon>
        <taxon>Planctomycetota</taxon>
        <taxon>Planctomycetia</taxon>
        <taxon>Pirellulales</taxon>
        <taxon>Lacipirellulaceae</taxon>
        <taxon>Botrimarina</taxon>
    </lineage>
</organism>
<proteinExistence type="predicted"/>
<dbReference type="Pfam" id="PF13400">
    <property type="entry name" value="Tad"/>
    <property type="match status" value="1"/>
</dbReference>
<keyword evidence="4" id="KW-1185">Reference proteome</keyword>
<keyword evidence="1" id="KW-0812">Transmembrane</keyword>
<dbReference type="EMBL" id="CP036349">
    <property type="protein sequence ID" value="QDV75605.1"/>
    <property type="molecule type" value="Genomic_DNA"/>
</dbReference>